<gene>
    <name evidence="2" type="ORF">Ccrd_026184</name>
</gene>
<evidence type="ECO:0000313" key="2">
    <source>
        <dbReference type="EMBL" id="KVG81631.1"/>
    </source>
</evidence>
<reference evidence="2 3" key="1">
    <citation type="journal article" date="2016" name="Sci. Rep.">
        <title>The genome sequence of the outbreeding globe artichoke constructed de novo incorporating a phase-aware low-pass sequencing strategy of F1 progeny.</title>
        <authorList>
            <person name="Scaglione D."/>
            <person name="Reyes-Chin-Wo S."/>
            <person name="Acquadro A."/>
            <person name="Froenicke L."/>
            <person name="Portis E."/>
            <person name="Beitel C."/>
            <person name="Tirone M."/>
            <person name="Mauro R."/>
            <person name="Lo Monaco A."/>
            <person name="Mauromicale G."/>
            <person name="Faccioli P."/>
            <person name="Cattivelli L."/>
            <person name="Rieseberg L."/>
            <person name="Michelmore R."/>
            <person name="Lanteri S."/>
        </authorList>
    </citation>
    <scope>NUCLEOTIDE SEQUENCE [LARGE SCALE GENOMIC DNA]</scope>
    <source>
        <strain evidence="2">2C</strain>
    </source>
</reference>
<feature type="region of interest" description="Disordered" evidence="1">
    <location>
        <begin position="63"/>
        <end position="89"/>
    </location>
</feature>
<evidence type="ECO:0000313" key="3">
    <source>
        <dbReference type="Proteomes" id="UP000243975"/>
    </source>
</evidence>
<dbReference type="Proteomes" id="UP000243975">
    <property type="component" value="Unassembled WGS sequence"/>
</dbReference>
<comment type="caution">
    <text evidence="2">The sequence shown here is derived from an EMBL/GenBank/DDBJ whole genome shotgun (WGS) entry which is preliminary data.</text>
</comment>
<dbReference type="EMBL" id="LEKV01007583">
    <property type="protein sequence ID" value="KVG81631.1"/>
    <property type="molecule type" value="Genomic_DNA"/>
</dbReference>
<sequence>MQEVGDDPVDLKMKILSTPTMDINGARQLMHRAILVVRSLQLFSAGNHGSSRVFRDTSYKSIVGSGGVGRGDKLDSDHTGRSKGRGKRGHDIGICKVREMVNSKFDEDSRGCVIWGSFRFPKI</sequence>
<proteinExistence type="predicted"/>
<evidence type="ECO:0000256" key="1">
    <source>
        <dbReference type="SAM" id="MobiDB-lite"/>
    </source>
</evidence>
<organism evidence="2 3">
    <name type="scientific">Cynara cardunculus var. scolymus</name>
    <name type="common">Globe artichoke</name>
    <name type="synonym">Cynara scolymus</name>
    <dbReference type="NCBI Taxonomy" id="59895"/>
    <lineage>
        <taxon>Eukaryota</taxon>
        <taxon>Viridiplantae</taxon>
        <taxon>Streptophyta</taxon>
        <taxon>Embryophyta</taxon>
        <taxon>Tracheophyta</taxon>
        <taxon>Spermatophyta</taxon>
        <taxon>Magnoliopsida</taxon>
        <taxon>eudicotyledons</taxon>
        <taxon>Gunneridae</taxon>
        <taxon>Pentapetalae</taxon>
        <taxon>asterids</taxon>
        <taxon>campanulids</taxon>
        <taxon>Asterales</taxon>
        <taxon>Asteraceae</taxon>
        <taxon>Carduoideae</taxon>
        <taxon>Cardueae</taxon>
        <taxon>Carduinae</taxon>
        <taxon>Cynara</taxon>
    </lineage>
</organism>
<accession>A0A118I2Q1</accession>
<dbReference type="Gramene" id="KVG81631">
    <property type="protein sequence ID" value="KVG81631"/>
    <property type="gene ID" value="Ccrd_026184"/>
</dbReference>
<keyword evidence="3" id="KW-1185">Reference proteome</keyword>
<dbReference type="AlphaFoldDB" id="A0A118I2Q1"/>
<feature type="compositionally biased region" description="Basic and acidic residues" evidence="1">
    <location>
        <begin position="70"/>
        <end position="80"/>
    </location>
</feature>
<name>A0A118I2Q1_CYNCS</name>
<protein>
    <submittedName>
        <fullName evidence="2">Uncharacterized protein</fullName>
    </submittedName>
</protein>